<dbReference type="PRINTS" id="PR00112">
    <property type="entry name" value="ACYLPHPHTASE"/>
</dbReference>
<evidence type="ECO:0000256" key="4">
    <source>
        <dbReference type="PROSITE-ProRule" id="PRU00520"/>
    </source>
</evidence>
<comment type="catalytic activity">
    <reaction evidence="3 4">
        <text>an acyl phosphate + H2O = a carboxylate + phosphate + H(+)</text>
        <dbReference type="Rhea" id="RHEA:14965"/>
        <dbReference type="ChEBI" id="CHEBI:15377"/>
        <dbReference type="ChEBI" id="CHEBI:15378"/>
        <dbReference type="ChEBI" id="CHEBI:29067"/>
        <dbReference type="ChEBI" id="CHEBI:43474"/>
        <dbReference type="ChEBI" id="CHEBI:59918"/>
        <dbReference type="EC" id="3.6.1.7"/>
    </reaction>
</comment>
<protein>
    <recommendedName>
        <fullName evidence="2 4">acylphosphatase</fullName>
        <ecNumber evidence="2 4">3.6.1.7</ecNumber>
    </recommendedName>
</protein>
<dbReference type="PANTHER" id="PTHR47268">
    <property type="entry name" value="ACYLPHOSPHATASE"/>
    <property type="match status" value="1"/>
</dbReference>
<evidence type="ECO:0000256" key="5">
    <source>
        <dbReference type="RuleBase" id="RU004168"/>
    </source>
</evidence>
<dbReference type="Gene3D" id="3.30.70.100">
    <property type="match status" value="1"/>
</dbReference>
<reference evidence="7" key="2">
    <citation type="submission" date="2021-08" db="EMBL/GenBank/DDBJ databases">
        <authorList>
            <person name="Tani A."/>
            <person name="Ola A."/>
            <person name="Ogura Y."/>
            <person name="Katsura K."/>
            <person name="Hayashi T."/>
        </authorList>
    </citation>
    <scope>NUCLEOTIDE SEQUENCE</scope>
    <source>
        <strain evidence="7">DSM 14458</strain>
    </source>
</reference>
<dbReference type="PANTHER" id="PTHR47268:SF4">
    <property type="entry name" value="ACYLPHOSPHATASE"/>
    <property type="match status" value="1"/>
</dbReference>
<dbReference type="RefSeq" id="WP_171015396.1">
    <property type="nucleotide sequence ID" value="NZ_BPRE01000004.1"/>
</dbReference>
<dbReference type="InterPro" id="IPR036046">
    <property type="entry name" value="Acylphosphatase-like_dom_sf"/>
</dbReference>
<accession>A0ABQ4US86</accession>
<dbReference type="EC" id="3.6.1.7" evidence="2 4"/>
<evidence type="ECO:0000313" key="7">
    <source>
        <dbReference type="EMBL" id="GJE75036.1"/>
    </source>
</evidence>
<evidence type="ECO:0000256" key="3">
    <source>
        <dbReference type="ARBA" id="ARBA00047645"/>
    </source>
</evidence>
<keyword evidence="8" id="KW-1185">Reference proteome</keyword>
<feature type="active site" evidence="4">
    <location>
        <position position="36"/>
    </location>
</feature>
<organism evidence="7 8">
    <name type="scientific">Methylorubrum suomiense</name>
    <dbReference type="NCBI Taxonomy" id="144191"/>
    <lineage>
        <taxon>Bacteria</taxon>
        <taxon>Pseudomonadati</taxon>
        <taxon>Pseudomonadota</taxon>
        <taxon>Alphaproteobacteria</taxon>
        <taxon>Hyphomicrobiales</taxon>
        <taxon>Methylobacteriaceae</taxon>
        <taxon>Methylorubrum</taxon>
    </lineage>
</organism>
<dbReference type="EMBL" id="BPRE01000004">
    <property type="protein sequence ID" value="GJE75036.1"/>
    <property type="molecule type" value="Genomic_DNA"/>
</dbReference>
<dbReference type="InterPro" id="IPR001792">
    <property type="entry name" value="Acylphosphatase-like_dom"/>
</dbReference>
<keyword evidence="4" id="KW-0378">Hydrolase</keyword>
<evidence type="ECO:0000313" key="8">
    <source>
        <dbReference type="Proteomes" id="UP001055093"/>
    </source>
</evidence>
<evidence type="ECO:0000256" key="2">
    <source>
        <dbReference type="ARBA" id="ARBA00012150"/>
    </source>
</evidence>
<sequence>MLGPDGSAWREADRLTSQTKTIRAVISGRVQGVSYRAWTRKRALGLGVVGWVRNRPDRTVEAVFSGPEPAVDALLAECRRGPLMARVDDIAVSEAALFAGEGFEILS</sequence>
<feature type="active site" evidence="4">
    <location>
        <position position="54"/>
    </location>
</feature>
<evidence type="ECO:0000256" key="1">
    <source>
        <dbReference type="ARBA" id="ARBA00005614"/>
    </source>
</evidence>
<dbReference type="InterPro" id="IPR020456">
    <property type="entry name" value="Acylphosphatase"/>
</dbReference>
<dbReference type="Pfam" id="PF00708">
    <property type="entry name" value="Acylphosphatase"/>
    <property type="match status" value="1"/>
</dbReference>
<dbReference type="PROSITE" id="PS51160">
    <property type="entry name" value="ACYLPHOSPHATASE_3"/>
    <property type="match status" value="1"/>
</dbReference>
<gene>
    <name evidence="7" type="primary">yccX</name>
    <name evidence="7" type="ORF">BGCPKDLD_1612</name>
</gene>
<feature type="domain" description="Acylphosphatase-like" evidence="6">
    <location>
        <begin position="21"/>
        <end position="107"/>
    </location>
</feature>
<proteinExistence type="inferred from homology"/>
<comment type="caution">
    <text evidence="7">The sequence shown here is derived from an EMBL/GenBank/DDBJ whole genome shotgun (WGS) entry which is preliminary data.</text>
</comment>
<comment type="similarity">
    <text evidence="1 5">Belongs to the acylphosphatase family.</text>
</comment>
<name>A0ABQ4US86_9HYPH</name>
<evidence type="ECO:0000259" key="6">
    <source>
        <dbReference type="PROSITE" id="PS51160"/>
    </source>
</evidence>
<reference evidence="7" key="1">
    <citation type="journal article" date="2021" name="Front. Microbiol.">
        <title>Comprehensive Comparative Genomics and Phenotyping of Methylobacterium Species.</title>
        <authorList>
            <person name="Alessa O."/>
            <person name="Ogura Y."/>
            <person name="Fujitani Y."/>
            <person name="Takami H."/>
            <person name="Hayashi T."/>
            <person name="Sahin N."/>
            <person name="Tani A."/>
        </authorList>
    </citation>
    <scope>NUCLEOTIDE SEQUENCE</scope>
    <source>
        <strain evidence="7">DSM 14458</strain>
    </source>
</reference>
<dbReference type="SUPFAM" id="SSF54975">
    <property type="entry name" value="Acylphosphatase/BLUF domain-like"/>
    <property type="match status" value="1"/>
</dbReference>
<dbReference type="Proteomes" id="UP001055093">
    <property type="component" value="Unassembled WGS sequence"/>
</dbReference>